<organism evidence="1">
    <name type="scientific">Mycobacterium xenopi 4042</name>
    <dbReference type="NCBI Taxonomy" id="1299334"/>
    <lineage>
        <taxon>Bacteria</taxon>
        <taxon>Bacillati</taxon>
        <taxon>Actinomycetota</taxon>
        <taxon>Actinomycetes</taxon>
        <taxon>Mycobacteriales</taxon>
        <taxon>Mycobacteriaceae</taxon>
        <taxon>Mycobacterium</taxon>
    </lineage>
</organism>
<gene>
    <name evidence="1" type="primary">lppI</name>
    <name evidence="1" type="ORF">I553_6118</name>
</gene>
<reference evidence="1" key="1">
    <citation type="submission" date="2014-01" db="EMBL/GenBank/DDBJ databases">
        <authorList>
            <person name="Brown-Elliot B."/>
            <person name="Wallace R."/>
            <person name="Lenaerts A."/>
            <person name="Ordway D."/>
            <person name="DeGroote M.A."/>
            <person name="Parker T."/>
            <person name="Sizemore C."/>
            <person name="Tallon L.J."/>
            <person name="Sadzewicz L.K."/>
            <person name="Sengamalay N."/>
            <person name="Fraser C.M."/>
            <person name="Hine E."/>
            <person name="Shefchek K.A."/>
            <person name="Das S.P."/>
            <person name="Tettelin H."/>
        </authorList>
    </citation>
    <scope>NUCLEOTIDE SEQUENCE [LARGE SCALE GENOMIC DNA]</scope>
    <source>
        <strain evidence="1">4042</strain>
    </source>
</reference>
<evidence type="ECO:0000313" key="1">
    <source>
        <dbReference type="EMBL" id="EUA42258.1"/>
    </source>
</evidence>
<dbReference type="PATRIC" id="fig|1299334.3.peg.4279"/>
<proteinExistence type="predicted"/>
<dbReference type="AlphaFoldDB" id="X8BGC0"/>
<name>X8BGC0_MYCXE</name>
<dbReference type="EMBL" id="JAOB01000042">
    <property type="protein sequence ID" value="EUA42258.1"/>
    <property type="molecule type" value="Genomic_DNA"/>
</dbReference>
<accession>X8BGC0</accession>
<sequence length="40" mass="4250">MFCVNYAHRSAVRLAAAGIEPFGCLQPVPPPEGVGEKFSC</sequence>
<protein>
    <submittedName>
        <fullName evidence="1">LipoLppI domain protein</fullName>
    </submittedName>
</protein>
<comment type="caution">
    <text evidence="1">The sequence shown here is derived from an EMBL/GenBank/DDBJ whole genome shotgun (WGS) entry which is preliminary data.</text>
</comment>